<dbReference type="AlphaFoldDB" id="A0A6A7K4R2"/>
<evidence type="ECO:0000256" key="1">
    <source>
        <dbReference type="SAM" id="Phobius"/>
    </source>
</evidence>
<evidence type="ECO:0000313" key="2">
    <source>
        <dbReference type="EMBL" id="MPW24365.1"/>
    </source>
</evidence>
<dbReference type="EMBL" id="WHNX01000001">
    <property type="protein sequence ID" value="MPW24365.1"/>
    <property type="molecule type" value="Genomic_DNA"/>
</dbReference>
<reference evidence="2 3" key="1">
    <citation type="submission" date="2019-10" db="EMBL/GenBank/DDBJ databases">
        <title>Alkalibaculum tamaniensis sp.nov., a new alkaliphilic acetogen, isolated on methoxylated aromatics from a mud volcano.</title>
        <authorList>
            <person name="Khomyakova M.A."/>
            <person name="Merkel A.Y."/>
            <person name="Bonch-Osmolovskaya E.A."/>
            <person name="Slobodkin A.I."/>
        </authorList>
    </citation>
    <scope>NUCLEOTIDE SEQUENCE [LARGE SCALE GENOMIC DNA]</scope>
    <source>
        <strain evidence="2 3">M08DMB</strain>
    </source>
</reference>
<dbReference type="Proteomes" id="UP000440004">
    <property type="component" value="Unassembled WGS sequence"/>
</dbReference>
<evidence type="ECO:0000313" key="3">
    <source>
        <dbReference type="Proteomes" id="UP000440004"/>
    </source>
</evidence>
<name>A0A6A7K4R2_9FIRM</name>
<keyword evidence="1" id="KW-0812">Transmembrane</keyword>
<feature type="transmembrane region" description="Helical" evidence="1">
    <location>
        <begin position="151"/>
        <end position="176"/>
    </location>
</feature>
<feature type="transmembrane region" description="Helical" evidence="1">
    <location>
        <begin position="227"/>
        <end position="249"/>
    </location>
</feature>
<dbReference type="PANTHER" id="PTHR37305">
    <property type="entry name" value="INTEGRAL MEMBRANE PROTEIN-RELATED"/>
    <property type="match status" value="1"/>
</dbReference>
<comment type="caution">
    <text evidence="2">The sequence shown here is derived from an EMBL/GenBank/DDBJ whole genome shotgun (WGS) entry which is preliminary data.</text>
</comment>
<dbReference type="Pfam" id="PF12679">
    <property type="entry name" value="ABC2_membrane_2"/>
    <property type="match status" value="1"/>
</dbReference>
<feature type="transmembrane region" description="Helical" evidence="1">
    <location>
        <begin position="74"/>
        <end position="92"/>
    </location>
</feature>
<dbReference type="GO" id="GO:0005886">
    <property type="term" value="C:plasma membrane"/>
    <property type="evidence" value="ECO:0007669"/>
    <property type="project" value="UniProtKB-SubCell"/>
</dbReference>
<accession>A0A6A7K4R2</accession>
<feature type="transmembrane region" description="Helical" evidence="1">
    <location>
        <begin position="183"/>
        <end position="200"/>
    </location>
</feature>
<sequence>MRSYIAFTKKEFHEIWSTYKFFILITVFLLLGMMNPITAKITPQLLDSFMPEGMVIAIAEPTALDSWMQFFSNVPQIGLIVLVIVFSGVMTSEFSRGTLINLLTKGLSRSTVILSKFTMSSAVWTLCYILCFAVTYFYTAYFWSSESINNIGFSVFCLWLFGILLLAIIMLGGVLFKNSYGGLLLTSGLVVVLMLVNIVPNLQNYNPISLASNNMALLTGDVPISDFTGAIVICGVGIIAFITSAIILFKKKQM</sequence>
<keyword evidence="1" id="KW-1133">Transmembrane helix</keyword>
<dbReference type="GO" id="GO:0140359">
    <property type="term" value="F:ABC-type transporter activity"/>
    <property type="evidence" value="ECO:0007669"/>
    <property type="project" value="InterPro"/>
</dbReference>
<proteinExistence type="predicted"/>
<keyword evidence="3" id="KW-1185">Reference proteome</keyword>
<keyword evidence="1" id="KW-0472">Membrane</keyword>
<dbReference type="PANTHER" id="PTHR37305:SF1">
    <property type="entry name" value="MEMBRANE PROTEIN"/>
    <property type="match status" value="1"/>
</dbReference>
<dbReference type="RefSeq" id="WP_152800772.1">
    <property type="nucleotide sequence ID" value="NZ_WHNX01000001.1"/>
</dbReference>
<gene>
    <name evidence="2" type="ORF">GC105_00980</name>
</gene>
<protein>
    <submittedName>
        <fullName evidence="2">ABC transporter permease</fullName>
    </submittedName>
</protein>
<feature type="transmembrane region" description="Helical" evidence="1">
    <location>
        <begin position="113"/>
        <end position="139"/>
    </location>
</feature>
<organism evidence="2 3">
    <name type="scientific">Alkalibaculum sporogenes</name>
    <dbReference type="NCBI Taxonomy" id="2655001"/>
    <lineage>
        <taxon>Bacteria</taxon>
        <taxon>Bacillati</taxon>
        <taxon>Bacillota</taxon>
        <taxon>Clostridia</taxon>
        <taxon>Eubacteriales</taxon>
        <taxon>Eubacteriaceae</taxon>
        <taxon>Alkalibaculum</taxon>
    </lineage>
</organism>